<dbReference type="PANTHER" id="PTHR43884:SF12">
    <property type="entry name" value="ISOVALERYL-COA DEHYDROGENASE, MITOCHONDRIAL-RELATED"/>
    <property type="match status" value="1"/>
</dbReference>
<dbReference type="InterPro" id="IPR009100">
    <property type="entry name" value="AcylCoA_DH/oxidase_NM_dom_sf"/>
</dbReference>
<dbReference type="InterPro" id="IPR006089">
    <property type="entry name" value="Acyl-CoA_DH_CS"/>
</dbReference>
<evidence type="ECO:0000259" key="8">
    <source>
        <dbReference type="Pfam" id="PF02770"/>
    </source>
</evidence>
<evidence type="ECO:0000259" key="7">
    <source>
        <dbReference type="Pfam" id="PF00441"/>
    </source>
</evidence>
<feature type="domain" description="Acyl-CoA oxidase/dehydrogenase middle" evidence="8">
    <location>
        <begin position="121"/>
        <end position="216"/>
    </location>
</feature>
<dbReference type="GO" id="GO:0003995">
    <property type="term" value="F:acyl-CoA dehydrogenase activity"/>
    <property type="evidence" value="ECO:0007669"/>
    <property type="project" value="InterPro"/>
</dbReference>
<dbReference type="SUPFAM" id="SSF47203">
    <property type="entry name" value="Acyl-CoA dehydrogenase C-terminal domain-like"/>
    <property type="match status" value="1"/>
</dbReference>
<dbReference type="EMBL" id="PDES01000002">
    <property type="protein sequence ID" value="RRQ88740.1"/>
    <property type="molecule type" value="Genomic_DNA"/>
</dbReference>
<evidence type="ECO:0000256" key="5">
    <source>
        <dbReference type="ARBA" id="ARBA00023002"/>
    </source>
</evidence>
<dbReference type="InterPro" id="IPR013786">
    <property type="entry name" value="AcylCoA_DH/ox_N"/>
</dbReference>
<keyword evidence="11" id="KW-1185">Reference proteome</keyword>
<dbReference type="SUPFAM" id="SSF56645">
    <property type="entry name" value="Acyl-CoA dehydrogenase NM domain-like"/>
    <property type="match status" value="1"/>
</dbReference>
<evidence type="ECO:0000313" key="11">
    <source>
        <dbReference type="Proteomes" id="UP000276379"/>
    </source>
</evidence>
<comment type="caution">
    <text evidence="10">The sequence shown here is derived from an EMBL/GenBank/DDBJ whole genome shotgun (WGS) entry which is preliminary data.</text>
</comment>
<keyword evidence="5 6" id="KW-0560">Oxidoreductase</keyword>
<evidence type="ECO:0000256" key="2">
    <source>
        <dbReference type="ARBA" id="ARBA00009347"/>
    </source>
</evidence>
<dbReference type="RefSeq" id="WP_125210127.1">
    <property type="nucleotide sequence ID" value="NZ_PDER01000011.1"/>
</dbReference>
<dbReference type="Pfam" id="PF00441">
    <property type="entry name" value="Acyl-CoA_dh_1"/>
    <property type="match status" value="1"/>
</dbReference>
<feature type="domain" description="Acyl-CoA dehydrogenase/oxidase C-terminal" evidence="7">
    <location>
        <begin position="228"/>
        <end position="373"/>
    </location>
</feature>
<dbReference type="Pfam" id="PF02771">
    <property type="entry name" value="Acyl-CoA_dh_N"/>
    <property type="match status" value="1"/>
</dbReference>
<dbReference type="Gene3D" id="2.40.110.10">
    <property type="entry name" value="Butyryl-CoA Dehydrogenase, subunit A, domain 2"/>
    <property type="match status" value="1"/>
</dbReference>
<dbReference type="PANTHER" id="PTHR43884">
    <property type="entry name" value="ACYL-COA DEHYDROGENASE"/>
    <property type="match status" value="1"/>
</dbReference>
<keyword evidence="4 6" id="KW-0274">FAD</keyword>
<dbReference type="PROSITE" id="PS00072">
    <property type="entry name" value="ACYL_COA_DH_1"/>
    <property type="match status" value="1"/>
</dbReference>
<dbReference type="AlphaFoldDB" id="A0A3R8WXI6"/>
<dbReference type="FunFam" id="2.40.110.10:FF:000002">
    <property type="entry name" value="Acyl-CoA dehydrogenase fadE12"/>
    <property type="match status" value="1"/>
</dbReference>
<evidence type="ECO:0000259" key="9">
    <source>
        <dbReference type="Pfam" id="PF02771"/>
    </source>
</evidence>
<dbReference type="InterPro" id="IPR009075">
    <property type="entry name" value="AcylCo_DH/oxidase_C"/>
</dbReference>
<comment type="similarity">
    <text evidence="2 6">Belongs to the acyl-CoA dehydrogenase family.</text>
</comment>
<dbReference type="InterPro" id="IPR036250">
    <property type="entry name" value="AcylCo_DH-like_C"/>
</dbReference>
<dbReference type="Gene3D" id="1.10.540.10">
    <property type="entry name" value="Acyl-CoA dehydrogenase/oxidase, N-terminal domain"/>
    <property type="match status" value="1"/>
</dbReference>
<dbReference type="InterPro" id="IPR006091">
    <property type="entry name" value="Acyl-CoA_Oxase/DH_mid-dom"/>
</dbReference>
<feature type="domain" description="Acyl-CoA dehydrogenase/oxidase N-terminal" evidence="9">
    <location>
        <begin position="4"/>
        <end position="116"/>
    </location>
</feature>
<evidence type="ECO:0000256" key="6">
    <source>
        <dbReference type="RuleBase" id="RU362125"/>
    </source>
</evidence>
<dbReference type="InterPro" id="IPR046373">
    <property type="entry name" value="Acyl-CoA_Oxase/DH_mid-dom_sf"/>
</dbReference>
<name>A0A3R8WXI6_9ACTN</name>
<proteinExistence type="inferred from homology"/>
<evidence type="ECO:0000256" key="4">
    <source>
        <dbReference type="ARBA" id="ARBA00022827"/>
    </source>
</evidence>
<gene>
    <name evidence="10" type="ORF">CQW44_06345</name>
</gene>
<organism evidence="10 11">
    <name type="scientific">Streptomyces griseofuscus</name>
    <dbReference type="NCBI Taxonomy" id="146922"/>
    <lineage>
        <taxon>Bacteria</taxon>
        <taxon>Bacillati</taxon>
        <taxon>Actinomycetota</taxon>
        <taxon>Actinomycetes</taxon>
        <taxon>Kitasatosporales</taxon>
        <taxon>Streptomycetaceae</taxon>
        <taxon>Streptomyces</taxon>
    </lineage>
</organism>
<dbReference type="Gene3D" id="1.20.140.10">
    <property type="entry name" value="Butyryl-CoA Dehydrogenase, subunit A, domain 3"/>
    <property type="match status" value="1"/>
</dbReference>
<dbReference type="InterPro" id="IPR037069">
    <property type="entry name" value="AcylCoA_DH/ox_N_sf"/>
</dbReference>
<comment type="cofactor">
    <cofactor evidence="1 6">
        <name>FAD</name>
        <dbReference type="ChEBI" id="CHEBI:57692"/>
    </cofactor>
</comment>
<accession>A0A3R8WXI6</accession>
<evidence type="ECO:0000256" key="1">
    <source>
        <dbReference type="ARBA" id="ARBA00001974"/>
    </source>
</evidence>
<dbReference type="PROSITE" id="PS00073">
    <property type="entry name" value="ACYL_COA_DH_2"/>
    <property type="match status" value="1"/>
</dbReference>
<keyword evidence="3 6" id="KW-0285">Flavoprotein</keyword>
<dbReference type="GO" id="GO:0050660">
    <property type="term" value="F:flavin adenine dinucleotide binding"/>
    <property type="evidence" value="ECO:0007669"/>
    <property type="project" value="InterPro"/>
</dbReference>
<dbReference type="Proteomes" id="UP000276379">
    <property type="component" value="Unassembled WGS sequence"/>
</dbReference>
<sequence>MPDSDEQRELLRAIREVARSAGQGHIERDAGGEFDTEGWKRLCDVGLFGLPFGTEWGGLGQDLVTMVAVLEELGYGCHDTGLTFSATTHLVSTGVPLHRFGSADLKSRYLPGVCAGTTIGAHAITEPGGGSDMTAMRTSAARDGDAFVLNGSKAFVSNGPLADLIVVYARTGEPGDIGGLTAFLVRRDSPGVTVGQPVGKLGLRTSPLAEVFLEDVRVPRDHVIGGVGAGFLVFDHVMQWEILCGFAVTTGELRRRLERCVEHARSRTQFGVHIGSHQAVSHKLVDLRIDVETARKWLHDTARRAQNREDVAADIATTKLIVSEANVRSALAAVQIFGGYGYTTEYGLEKELRDAVGGTIYSGTSEIQRERLAVLMGLDRPLTTTGKKGRTWQ</sequence>
<dbReference type="Pfam" id="PF02770">
    <property type="entry name" value="Acyl-CoA_dh_M"/>
    <property type="match status" value="1"/>
</dbReference>
<protein>
    <submittedName>
        <fullName evidence="10">Acyl-CoA dehydrogenase</fullName>
    </submittedName>
</protein>
<evidence type="ECO:0000256" key="3">
    <source>
        <dbReference type="ARBA" id="ARBA00022630"/>
    </source>
</evidence>
<evidence type="ECO:0000313" key="10">
    <source>
        <dbReference type="EMBL" id="RRQ88740.1"/>
    </source>
</evidence>
<reference evidence="10 11" key="1">
    <citation type="submission" date="2017-10" db="EMBL/GenBank/DDBJ databases">
        <title>Draft genome of actinobacteria isolated from guarana (Paullinia cupana (Mart.) Ducke.</title>
        <authorList>
            <person name="Siqueira K.A."/>
            <person name="Liotti R.G."/>
            <person name="Mendes T.A."/>
            <person name="Soares M.A."/>
        </authorList>
    </citation>
    <scope>NUCLEOTIDE SEQUENCE [LARGE SCALE GENOMIC DNA]</scope>
    <source>
        <strain evidence="10 11">199</strain>
    </source>
</reference>